<evidence type="ECO:0000256" key="1">
    <source>
        <dbReference type="ARBA" id="ARBA00001947"/>
    </source>
</evidence>
<sequence length="200" mass="22042">MPAFAIEHSPARYRADLVVYGLAVAALAGWLTLQAPEGTGWSLVGLALAGVVLWTALEYALHRFVLHGLEPFARWHGEHHRRPKALIGTPTLVSAPLFGLLVALPAVLALEPLRGGALTLGVLVGYLAYVATHHALHHAQMVHPWWQARRYAHARHHHLLQPCCFGVTSGFWDRVLRTSGHSPPRKAPGRLHFPVVRRRG</sequence>
<keyword evidence="5" id="KW-0479">Metal-binding</keyword>
<dbReference type="GO" id="GO:0016020">
    <property type="term" value="C:membrane"/>
    <property type="evidence" value="ECO:0007669"/>
    <property type="project" value="InterPro"/>
</dbReference>
<evidence type="ECO:0000256" key="4">
    <source>
        <dbReference type="ARBA" id="ARBA00022692"/>
    </source>
</evidence>
<keyword evidence="13" id="KW-0275">Fatty acid biosynthesis</keyword>
<keyword evidence="11" id="KW-0443">Lipid metabolism</keyword>
<dbReference type="GO" id="GO:0006633">
    <property type="term" value="P:fatty acid biosynthetic process"/>
    <property type="evidence" value="ECO:0007669"/>
    <property type="project" value="UniProtKB-KW"/>
</dbReference>
<keyword evidence="17" id="KW-1185">Reference proteome</keyword>
<evidence type="ECO:0000256" key="5">
    <source>
        <dbReference type="ARBA" id="ARBA00022723"/>
    </source>
</evidence>
<evidence type="ECO:0000256" key="13">
    <source>
        <dbReference type="ARBA" id="ARBA00023160"/>
    </source>
</evidence>
<evidence type="ECO:0000259" key="15">
    <source>
        <dbReference type="Pfam" id="PF04116"/>
    </source>
</evidence>
<evidence type="ECO:0000256" key="11">
    <source>
        <dbReference type="ARBA" id="ARBA00023098"/>
    </source>
</evidence>
<dbReference type="AlphaFoldDB" id="A0A4V1AB54"/>
<keyword evidence="8" id="KW-0862">Zinc</keyword>
<feature type="transmembrane region" description="Helical" evidence="14">
    <location>
        <begin position="85"/>
        <end position="107"/>
    </location>
</feature>
<keyword evidence="9 14" id="KW-1133">Transmembrane helix</keyword>
<keyword evidence="12 14" id="KW-0472">Membrane</keyword>
<gene>
    <name evidence="16" type="ORF">HPF_03700</name>
</gene>
<feature type="transmembrane region" description="Helical" evidence="14">
    <location>
        <begin position="41"/>
        <end position="65"/>
    </location>
</feature>
<comment type="subcellular location">
    <subcellularLocation>
        <location evidence="2">Endoplasmic reticulum membrane</location>
        <topology evidence="2">Multi-pass membrane protein</topology>
    </subcellularLocation>
</comment>
<proteinExistence type="predicted"/>
<evidence type="ECO:0000313" key="17">
    <source>
        <dbReference type="Proteomes" id="UP000293912"/>
    </source>
</evidence>
<dbReference type="EMBL" id="CP037867">
    <property type="protein sequence ID" value="QBM26773.1"/>
    <property type="molecule type" value="Genomic_DNA"/>
</dbReference>
<dbReference type="PANTHER" id="PTHR12863">
    <property type="entry name" value="FATTY ACID HYDROXYLASE"/>
    <property type="match status" value="1"/>
</dbReference>
<evidence type="ECO:0000256" key="12">
    <source>
        <dbReference type="ARBA" id="ARBA00023136"/>
    </source>
</evidence>
<evidence type="ECO:0000256" key="3">
    <source>
        <dbReference type="ARBA" id="ARBA00022516"/>
    </source>
</evidence>
<evidence type="ECO:0000256" key="7">
    <source>
        <dbReference type="ARBA" id="ARBA00022832"/>
    </source>
</evidence>
<feature type="transmembrane region" description="Helical" evidence="14">
    <location>
        <begin position="113"/>
        <end position="131"/>
    </location>
</feature>
<dbReference type="KEGG" id="hpse:HPF_03700"/>
<organism evidence="16 17">
    <name type="scientific">Hydrogenophaga pseudoflava</name>
    <name type="common">Pseudomonas carboxydoflava</name>
    <dbReference type="NCBI Taxonomy" id="47421"/>
    <lineage>
        <taxon>Bacteria</taxon>
        <taxon>Pseudomonadati</taxon>
        <taxon>Pseudomonadota</taxon>
        <taxon>Betaproteobacteria</taxon>
        <taxon>Burkholderiales</taxon>
        <taxon>Comamonadaceae</taxon>
        <taxon>Hydrogenophaga</taxon>
    </lineage>
</organism>
<dbReference type="Proteomes" id="UP000293912">
    <property type="component" value="Chromosome"/>
</dbReference>
<dbReference type="RefSeq" id="WP_133155785.1">
    <property type="nucleotide sequence ID" value="NZ_CP037867.1"/>
</dbReference>
<dbReference type="Pfam" id="PF04116">
    <property type="entry name" value="FA_hydroxylase"/>
    <property type="match status" value="1"/>
</dbReference>
<evidence type="ECO:0000256" key="10">
    <source>
        <dbReference type="ARBA" id="ARBA00023002"/>
    </source>
</evidence>
<dbReference type="PANTHER" id="PTHR12863:SF1">
    <property type="entry name" value="FATTY ACID 2-HYDROXYLASE"/>
    <property type="match status" value="1"/>
</dbReference>
<evidence type="ECO:0000256" key="6">
    <source>
        <dbReference type="ARBA" id="ARBA00022824"/>
    </source>
</evidence>
<dbReference type="GO" id="GO:0080132">
    <property type="term" value="F:fatty acid 2-hydroxylase activity"/>
    <property type="evidence" value="ECO:0007669"/>
    <property type="project" value="InterPro"/>
</dbReference>
<evidence type="ECO:0000256" key="14">
    <source>
        <dbReference type="SAM" id="Phobius"/>
    </source>
</evidence>
<dbReference type="InterPro" id="IPR006694">
    <property type="entry name" value="Fatty_acid_hydroxylase"/>
</dbReference>
<name>A0A4V1AB54_HYDPS</name>
<evidence type="ECO:0000313" key="16">
    <source>
        <dbReference type="EMBL" id="QBM26773.1"/>
    </source>
</evidence>
<reference evidence="16 17" key="1">
    <citation type="submission" date="2019-03" db="EMBL/GenBank/DDBJ databases">
        <authorList>
            <person name="Sebastian G."/>
            <person name="Baumann P."/>
            <person name="Ruckert C."/>
            <person name="Kalinowski J."/>
            <person name="Nebel B."/>
            <person name="Takors R."/>
            <person name="Blombach B."/>
        </authorList>
    </citation>
    <scope>NUCLEOTIDE SEQUENCE [LARGE SCALE GENOMIC DNA]</scope>
    <source>
        <strain evidence="16 17">DSM 1084</strain>
    </source>
</reference>
<keyword evidence="4 14" id="KW-0812">Transmembrane</keyword>
<keyword evidence="3" id="KW-0444">Lipid biosynthesis</keyword>
<keyword evidence="10" id="KW-0560">Oxidoreductase</keyword>
<keyword evidence="6" id="KW-0256">Endoplasmic reticulum</keyword>
<evidence type="ECO:0000256" key="9">
    <source>
        <dbReference type="ARBA" id="ARBA00022989"/>
    </source>
</evidence>
<accession>A0A4V1AB54</accession>
<evidence type="ECO:0000256" key="2">
    <source>
        <dbReference type="ARBA" id="ARBA00004477"/>
    </source>
</evidence>
<feature type="domain" description="Fatty acid hydroxylase" evidence="15">
    <location>
        <begin position="48"/>
        <end position="178"/>
    </location>
</feature>
<evidence type="ECO:0000256" key="8">
    <source>
        <dbReference type="ARBA" id="ARBA00022833"/>
    </source>
</evidence>
<comment type="cofactor">
    <cofactor evidence="1">
        <name>Zn(2+)</name>
        <dbReference type="ChEBI" id="CHEBI:29105"/>
    </cofactor>
</comment>
<dbReference type="GO" id="GO:0005506">
    <property type="term" value="F:iron ion binding"/>
    <property type="evidence" value="ECO:0007669"/>
    <property type="project" value="InterPro"/>
</dbReference>
<feature type="transmembrane region" description="Helical" evidence="14">
    <location>
        <begin position="17"/>
        <end position="35"/>
    </location>
</feature>
<protein>
    <submittedName>
        <fullName evidence="16">Fatty acid hydroxylase superfamily protein</fullName>
    </submittedName>
</protein>
<keyword evidence="7" id="KW-0276">Fatty acid metabolism</keyword>
<dbReference type="InterPro" id="IPR014430">
    <property type="entry name" value="Scs7"/>
</dbReference>